<dbReference type="RefSeq" id="WP_054762132.1">
    <property type="nucleotide sequence ID" value="NZ_AYYR01000094.1"/>
</dbReference>
<protein>
    <recommendedName>
        <fullName evidence="3">Fido domain-containing protein</fullName>
    </recommendedName>
</protein>
<dbReference type="EMBL" id="AYYR01000094">
    <property type="protein sequence ID" value="KRM74143.1"/>
    <property type="molecule type" value="Genomic_DNA"/>
</dbReference>
<dbReference type="Gene3D" id="1.20.120.1870">
    <property type="entry name" value="Fic/DOC protein, Fido domain"/>
    <property type="match status" value="1"/>
</dbReference>
<sequence>MRYLTSYELIAINARIDIHQKQQPGLAKAEQLNRVIAIPQADFYENSLREAVSNKTGYLFASIVRGKPFVDNNYQTAIIAVAELANLNDYELTFTSQEMVDLAKKIDQTKNAELDYGQLFKLFNEHLKSN</sequence>
<accession>A0A0R2B4A2</accession>
<gene>
    <name evidence="1" type="ORF">FC82_GL000305</name>
</gene>
<dbReference type="InterPro" id="IPR053737">
    <property type="entry name" value="Type_II_TA_Toxin"/>
</dbReference>
<comment type="caution">
    <text evidence="1">The sequence shown here is derived from an EMBL/GenBank/DDBJ whole genome shotgun (WGS) entry which is preliminary data.</text>
</comment>
<evidence type="ECO:0000313" key="2">
    <source>
        <dbReference type="Proteomes" id="UP000051845"/>
    </source>
</evidence>
<dbReference type="STRING" id="33960.TY91_10630"/>
<organism evidence="1 2">
    <name type="scientific">Secundilactobacillus collinoides DSM 20515 = JCM 1123</name>
    <dbReference type="NCBI Taxonomy" id="1423733"/>
    <lineage>
        <taxon>Bacteria</taxon>
        <taxon>Bacillati</taxon>
        <taxon>Bacillota</taxon>
        <taxon>Bacilli</taxon>
        <taxon>Lactobacillales</taxon>
        <taxon>Lactobacillaceae</taxon>
        <taxon>Secundilactobacillus</taxon>
    </lineage>
</organism>
<dbReference type="Proteomes" id="UP000051845">
    <property type="component" value="Unassembled WGS sequence"/>
</dbReference>
<name>A0A0R2B4A2_SECCO</name>
<reference evidence="1 2" key="1">
    <citation type="journal article" date="2015" name="Genome Announc.">
        <title>Expanding the biotechnology potential of lactobacilli through comparative genomics of 213 strains and associated genera.</title>
        <authorList>
            <person name="Sun Z."/>
            <person name="Harris H.M."/>
            <person name="McCann A."/>
            <person name="Guo C."/>
            <person name="Argimon S."/>
            <person name="Zhang W."/>
            <person name="Yang X."/>
            <person name="Jeffery I.B."/>
            <person name="Cooney J.C."/>
            <person name="Kagawa T.F."/>
            <person name="Liu W."/>
            <person name="Song Y."/>
            <person name="Salvetti E."/>
            <person name="Wrobel A."/>
            <person name="Rasinkangas P."/>
            <person name="Parkhill J."/>
            <person name="Rea M.C."/>
            <person name="O'Sullivan O."/>
            <person name="Ritari J."/>
            <person name="Douillard F.P."/>
            <person name="Paul Ross R."/>
            <person name="Yang R."/>
            <person name="Briner A.E."/>
            <person name="Felis G.E."/>
            <person name="de Vos W.M."/>
            <person name="Barrangou R."/>
            <person name="Klaenhammer T.R."/>
            <person name="Caufield P.W."/>
            <person name="Cui Y."/>
            <person name="Zhang H."/>
            <person name="O'Toole P.W."/>
        </authorList>
    </citation>
    <scope>NUCLEOTIDE SEQUENCE [LARGE SCALE GENOMIC DNA]</scope>
    <source>
        <strain evidence="1 2">DSM 20515</strain>
    </source>
</reference>
<dbReference type="AlphaFoldDB" id="A0A0R2B4A2"/>
<proteinExistence type="predicted"/>
<dbReference type="PATRIC" id="fig|1423733.4.peg.328"/>
<evidence type="ECO:0000313" key="1">
    <source>
        <dbReference type="EMBL" id="KRM74143.1"/>
    </source>
</evidence>
<evidence type="ECO:0008006" key="3">
    <source>
        <dbReference type="Google" id="ProtNLM"/>
    </source>
</evidence>